<evidence type="ECO:0000313" key="2">
    <source>
        <dbReference type="EMBL" id="ASC71285.1"/>
    </source>
</evidence>
<gene>
    <name evidence="2" type="ORF">XM38_022370</name>
</gene>
<reference evidence="2 3" key="1">
    <citation type="journal article" date="2016" name="Biochim. Biophys. Acta">
        <title>Characterization of red-shifted phycobilisomes isolated from the chlorophyll f-containing cyanobacterium Halomicronema hongdechloris.</title>
        <authorList>
            <person name="Li Y."/>
            <person name="Lin Y."/>
            <person name="Garvey C.J."/>
            <person name="Birch D."/>
            <person name="Corkery R.W."/>
            <person name="Loughlin P.C."/>
            <person name="Scheer H."/>
            <person name="Willows R.D."/>
            <person name="Chen M."/>
        </authorList>
    </citation>
    <scope>NUCLEOTIDE SEQUENCE [LARGE SCALE GENOMIC DNA]</scope>
    <source>
        <strain evidence="2 3">C2206</strain>
    </source>
</reference>
<dbReference type="AlphaFoldDB" id="A0A1Z3HLY1"/>
<feature type="transmembrane region" description="Helical" evidence="1">
    <location>
        <begin position="6"/>
        <end position="27"/>
    </location>
</feature>
<evidence type="ECO:0000313" key="3">
    <source>
        <dbReference type="Proteomes" id="UP000191901"/>
    </source>
</evidence>
<keyword evidence="1" id="KW-0812">Transmembrane</keyword>
<protein>
    <submittedName>
        <fullName evidence="2">Uncharacterized protein</fullName>
    </submittedName>
</protein>
<dbReference type="KEGG" id="hhg:XM38_022370"/>
<dbReference type="RefSeq" id="WP_080806527.1">
    <property type="nucleotide sequence ID" value="NZ_CP021983.2"/>
</dbReference>
<evidence type="ECO:0000256" key="1">
    <source>
        <dbReference type="SAM" id="Phobius"/>
    </source>
</evidence>
<proteinExistence type="predicted"/>
<dbReference type="EMBL" id="CP021983">
    <property type="protein sequence ID" value="ASC71285.1"/>
    <property type="molecule type" value="Genomic_DNA"/>
</dbReference>
<organism evidence="2 3">
    <name type="scientific">Halomicronema hongdechloris C2206</name>
    <dbReference type="NCBI Taxonomy" id="1641165"/>
    <lineage>
        <taxon>Bacteria</taxon>
        <taxon>Bacillati</taxon>
        <taxon>Cyanobacteriota</taxon>
        <taxon>Cyanophyceae</taxon>
        <taxon>Nodosilineales</taxon>
        <taxon>Nodosilineaceae</taxon>
        <taxon>Halomicronema</taxon>
    </lineage>
</organism>
<dbReference type="Proteomes" id="UP000191901">
    <property type="component" value="Chromosome"/>
</dbReference>
<keyword evidence="1" id="KW-0472">Membrane</keyword>
<keyword evidence="3" id="KW-1185">Reference proteome</keyword>
<accession>A0A1Z3HLY1</accession>
<name>A0A1Z3HLY1_9CYAN</name>
<keyword evidence="1" id="KW-1133">Transmembrane helix</keyword>
<sequence>MGAYEILAYLLLGALLGALGQGIRVIVGLKKKSDEHLTQPLRTWFDPQRPVVELVELGPSLVASASCC</sequence>